<evidence type="ECO:0000313" key="2">
    <source>
        <dbReference type="EMBL" id="KAJ6224900.1"/>
    </source>
</evidence>
<evidence type="ECO:0000313" key="3">
    <source>
        <dbReference type="Proteomes" id="UP001142055"/>
    </source>
</evidence>
<evidence type="ECO:0000256" key="1">
    <source>
        <dbReference type="SAM" id="MobiDB-lite"/>
    </source>
</evidence>
<dbReference type="Proteomes" id="UP001142055">
    <property type="component" value="Chromosome 1"/>
</dbReference>
<keyword evidence="3" id="KW-1185">Reference proteome</keyword>
<gene>
    <name evidence="2" type="ORF">RDWZM_003445</name>
</gene>
<feature type="compositionally biased region" description="Low complexity" evidence="1">
    <location>
        <begin position="9"/>
        <end position="20"/>
    </location>
</feature>
<sequence>MRVRMHTATSPSSGLTSPSSFGDVCLDVCVAMGGQAMSISVHSMANTDRARLRSLHAPPQNGRQQQQQPNIKIVFVQFVIAVKERMRITDKQ</sequence>
<feature type="region of interest" description="Disordered" evidence="1">
    <location>
        <begin position="1"/>
        <end position="21"/>
    </location>
</feature>
<comment type="caution">
    <text evidence="2">The sequence shown here is derived from an EMBL/GenBank/DDBJ whole genome shotgun (WGS) entry which is preliminary data.</text>
</comment>
<reference evidence="2" key="1">
    <citation type="submission" date="2022-12" db="EMBL/GenBank/DDBJ databases">
        <title>Genome assemblies of Blomia tropicalis.</title>
        <authorList>
            <person name="Cui Y."/>
        </authorList>
    </citation>
    <scope>NUCLEOTIDE SEQUENCE</scope>
    <source>
        <tissue evidence="2">Adult mites</tissue>
    </source>
</reference>
<proteinExistence type="predicted"/>
<dbReference type="EMBL" id="JAPWDV010000001">
    <property type="protein sequence ID" value="KAJ6224900.1"/>
    <property type="molecule type" value="Genomic_DNA"/>
</dbReference>
<dbReference type="AlphaFoldDB" id="A0A9Q0MJJ9"/>
<accession>A0A9Q0MJJ9</accession>
<organism evidence="2 3">
    <name type="scientific">Blomia tropicalis</name>
    <name type="common">Mite</name>
    <dbReference type="NCBI Taxonomy" id="40697"/>
    <lineage>
        <taxon>Eukaryota</taxon>
        <taxon>Metazoa</taxon>
        <taxon>Ecdysozoa</taxon>
        <taxon>Arthropoda</taxon>
        <taxon>Chelicerata</taxon>
        <taxon>Arachnida</taxon>
        <taxon>Acari</taxon>
        <taxon>Acariformes</taxon>
        <taxon>Sarcoptiformes</taxon>
        <taxon>Astigmata</taxon>
        <taxon>Glycyphagoidea</taxon>
        <taxon>Echimyopodidae</taxon>
        <taxon>Blomia</taxon>
    </lineage>
</organism>
<name>A0A9Q0MJJ9_BLOTA</name>
<protein>
    <submittedName>
        <fullName evidence="2">Uncharacterized protein</fullName>
    </submittedName>
</protein>